<dbReference type="GO" id="GO:0055085">
    <property type="term" value="P:transmembrane transport"/>
    <property type="evidence" value="ECO:0007669"/>
    <property type="project" value="InterPro"/>
</dbReference>
<evidence type="ECO:0000256" key="4">
    <source>
        <dbReference type="ARBA" id="ARBA00022692"/>
    </source>
</evidence>
<evidence type="ECO:0000256" key="7">
    <source>
        <dbReference type="RuleBase" id="RU363032"/>
    </source>
</evidence>
<dbReference type="CDD" id="cd06261">
    <property type="entry name" value="TM_PBP2"/>
    <property type="match status" value="1"/>
</dbReference>
<keyword evidence="3" id="KW-1003">Cell membrane</keyword>
<name>A0AAE2VY61_9RHOB</name>
<feature type="transmembrane region" description="Helical" evidence="7">
    <location>
        <begin position="91"/>
        <end position="117"/>
    </location>
</feature>
<proteinExistence type="inferred from homology"/>
<feature type="transmembrane region" description="Helical" evidence="7">
    <location>
        <begin position="137"/>
        <end position="163"/>
    </location>
</feature>
<evidence type="ECO:0000259" key="8">
    <source>
        <dbReference type="PROSITE" id="PS50928"/>
    </source>
</evidence>
<evidence type="ECO:0000256" key="6">
    <source>
        <dbReference type="ARBA" id="ARBA00023136"/>
    </source>
</evidence>
<evidence type="ECO:0000313" key="9">
    <source>
        <dbReference type="EMBL" id="MBM1713886.1"/>
    </source>
</evidence>
<accession>A0AAE2VY61</accession>
<evidence type="ECO:0000256" key="2">
    <source>
        <dbReference type="ARBA" id="ARBA00022448"/>
    </source>
</evidence>
<evidence type="ECO:0000313" key="10">
    <source>
        <dbReference type="Proteomes" id="UP000732193"/>
    </source>
</evidence>
<evidence type="ECO:0000256" key="5">
    <source>
        <dbReference type="ARBA" id="ARBA00022989"/>
    </source>
</evidence>
<dbReference type="InterPro" id="IPR025966">
    <property type="entry name" value="OppC_N"/>
</dbReference>
<dbReference type="EMBL" id="JAFBRM010000002">
    <property type="protein sequence ID" value="MBM1713886.1"/>
    <property type="molecule type" value="Genomic_DNA"/>
</dbReference>
<dbReference type="Proteomes" id="UP000732193">
    <property type="component" value="Unassembled WGS sequence"/>
</dbReference>
<keyword evidence="10" id="KW-1185">Reference proteome</keyword>
<organism evidence="9 10">
    <name type="scientific">Sulfitobacter geojensis</name>
    <dbReference type="NCBI Taxonomy" id="1342299"/>
    <lineage>
        <taxon>Bacteria</taxon>
        <taxon>Pseudomonadati</taxon>
        <taxon>Pseudomonadota</taxon>
        <taxon>Alphaproteobacteria</taxon>
        <taxon>Rhodobacterales</taxon>
        <taxon>Roseobacteraceae</taxon>
        <taxon>Sulfitobacter</taxon>
    </lineage>
</organism>
<dbReference type="Gene3D" id="1.10.3720.10">
    <property type="entry name" value="MetI-like"/>
    <property type="match status" value="1"/>
</dbReference>
<comment type="similarity">
    <text evidence="7">Belongs to the binding-protein-dependent transport system permease family.</text>
</comment>
<keyword evidence="5 7" id="KW-1133">Transmembrane helix</keyword>
<dbReference type="Pfam" id="PF00528">
    <property type="entry name" value="BPD_transp_1"/>
    <property type="match status" value="1"/>
</dbReference>
<gene>
    <name evidence="9" type="ORF">JQV55_09955</name>
</gene>
<comment type="subcellular location">
    <subcellularLocation>
        <location evidence="1 7">Cell membrane</location>
        <topology evidence="1 7">Multi-pass membrane protein</topology>
    </subcellularLocation>
</comment>
<dbReference type="PROSITE" id="PS50928">
    <property type="entry name" value="ABC_TM1"/>
    <property type="match status" value="1"/>
</dbReference>
<evidence type="ECO:0000256" key="3">
    <source>
        <dbReference type="ARBA" id="ARBA00022475"/>
    </source>
</evidence>
<protein>
    <submittedName>
        <fullName evidence="9">ABC transporter permease</fullName>
    </submittedName>
</protein>
<feature type="transmembrane region" description="Helical" evidence="7">
    <location>
        <begin position="210"/>
        <end position="235"/>
    </location>
</feature>
<dbReference type="AlphaFoldDB" id="A0AAE2VY61"/>
<feature type="transmembrane region" description="Helical" evidence="7">
    <location>
        <begin position="21"/>
        <end position="44"/>
    </location>
</feature>
<evidence type="ECO:0000256" key="1">
    <source>
        <dbReference type="ARBA" id="ARBA00004651"/>
    </source>
</evidence>
<dbReference type="GO" id="GO:0005886">
    <property type="term" value="C:plasma membrane"/>
    <property type="evidence" value="ECO:0007669"/>
    <property type="project" value="UniProtKB-SubCell"/>
</dbReference>
<dbReference type="RefSeq" id="WP_203242156.1">
    <property type="nucleotide sequence ID" value="NZ_CANKZB010000001.1"/>
</dbReference>
<keyword evidence="2 7" id="KW-0813">Transport</keyword>
<dbReference type="InterPro" id="IPR035906">
    <property type="entry name" value="MetI-like_sf"/>
</dbReference>
<keyword evidence="4 7" id="KW-0812">Transmembrane</keyword>
<dbReference type="Pfam" id="PF12911">
    <property type="entry name" value="OppC_N"/>
    <property type="match status" value="1"/>
</dbReference>
<feature type="transmembrane region" description="Helical" evidence="7">
    <location>
        <begin position="255"/>
        <end position="277"/>
    </location>
</feature>
<comment type="caution">
    <text evidence="9">The sequence shown here is derived from an EMBL/GenBank/DDBJ whole genome shotgun (WGS) entry which is preliminary data.</text>
</comment>
<dbReference type="InterPro" id="IPR000515">
    <property type="entry name" value="MetI-like"/>
</dbReference>
<keyword evidence="6 7" id="KW-0472">Membrane</keyword>
<dbReference type="InterPro" id="IPR050366">
    <property type="entry name" value="BP-dependent_transpt_permease"/>
</dbReference>
<dbReference type="PANTHER" id="PTHR43386">
    <property type="entry name" value="OLIGOPEPTIDE TRANSPORT SYSTEM PERMEASE PROTEIN APPC"/>
    <property type="match status" value="1"/>
</dbReference>
<dbReference type="SUPFAM" id="SSF161098">
    <property type="entry name" value="MetI-like"/>
    <property type="match status" value="1"/>
</dbReference>
<sequence length="290" mass="31027">MSDVNIETARPSVWRKMRGNTGALIGGTLLAVIILIALLAPLLAPHDPIAQDLSRRLLPPFWHDRSVPEHLLGTDHLGRDYLSRMIYGARVSLGVGLGVILVSGTIGITLGLIAGYFGGWIDMVISFAITTRLSLPIVLVALAAVALGGASLTTLITVLGLLLWDRFAVVTRAAAQSLRHQEFIMGLQAIGASRTRILFLEILPNMRATILVVVSLEVANVILLEAALSFLGLGVRPPTPSWGLMISEGRDNILFDPWLIALPGSALCLLVLAVNLFGDGMRDITGPARK</sequence>
<reference evidence="9 10" key="1">
    <citation type="submission" date="2021-01" db="EMBL/GenBank/DDBJ databases">
        <title>Diatom-associated Roseobacters Show Island Model of Population Structure.</title>
        <authorList>
            <person name="Qu L."/>
            <person name="Feng X."/>
            <person name="Chen Y."/>
            <person name="Li L."/>
            <person name="Wang X."/>
            <person name="Hu Z."/>
            <person name="Wang H."/>
            <person name="Luo H."/>
        </authorList>
    </citation>
    <scope>NUCLEOTIDE SEQUENCE [LARGE SCALE GENOMIC DNA]</scope>
    <source>
        <strain evidence="9 10">TR60-84</strain>
    </source>
</reference>
<dbReference type="PANTHER" id="PTHR43386:SF25">
    <property type="entry name" value="PEPTIDE ABC TRANSPORTER PERMEASE PROTEIN"/>
    <property type="match status" value="1"/>
</dbReference>
<feature type="domain" description="ABC transmembrane type-1" evidence="8">
    <location>
        <begin position="89"/>
        <end position="278"/>
    </location>
</feature>